<evidence type="ECO:0000313" key="5">
    <source>
        <dbReference type="EMBL" id="GAA4826092.1"/>
    </source>
</evidence>
<dbReference type="SUPFAM" id="SSF52317">
    <property type="entry name" value="Class I glutamine amidotransferase-like"/>
    <property type="match status" value="1"/>
</dbReference>
<accession>A0ABP9D374</accession>
<dbReference type="InterPro" id="IPR029062">
    <property type="entry name" value="Class_I_gatase-like"/>
</dbReference>
<proteinExistence type="inferred from homology"/>
<dbReference type="Gene3D" id="3.40.50.880">
    <property type="match status" value="1"/>
</dbReference>
<dbReference type="NCBIfam" id="NF003642">
    <property type="entry name" value="PRK05282.1"/>
    <property type="match status" value="1"/>
</dbReference>
<evidence type="ECO:0000256" key="1">
    <source>
        <dbReference type="ARBA" id="ARBA00006534"/>
    </source>
</evidence>
<comment type="similarity">
    <text evidence="1">Belongs to the peptidase S51 family.</text>
</comment>
<reference evidence="6" key="1">
    <citation type="journal article" date="2019" name="Int. J. Syst. Evol. Microbiol.">
        <title>The Global Catalogue of Microorganisms (GCM) 10K type strain sequencing project: providing services to taxonomists for standard genome sequencing and annotation.</title>
        <authorList>
            <consortium name="The Broad Institute Genomics Platform"/>
            <consortium name="The Broad Institute Genome Sequencing Center for Infectious Disease"/>
            <person name="Wu L."/>
            <person name="Ma J."/>
        </authorList>
    </citation>
    <scope>NUCLEOTIDE SEQUENCE [LARGE SCALE GENOMIC DNA]</scope>
    <source>
        <strain evidence="6">JCM 18326</strain>
    </source>
</reference>
<sequence>MSTRKLMVVSTSTVYGKGYLEYCQEDVKDFFKEASTVIFIPFARPGGISHDEYTAIAREKFTSLGITLKGVHEFDDPVKAIEEAQGVFTGGGNTFVLLKQLYDQGVLLPLRKRITEGMPYMGTSAGSNITGLTISTTNDMPIVYPPSFEALQVLPFNINPHYLDPNPDSKHMGETRETRIKEFHYFNEQAVVGLREGSWLLVDGDQITLKGTLPVRMFEKGKDPYELPADADLSFLLS</sequence>
<dbReference type="RefSeq" id="WP_345369454.1">
    <property type="nucleotide sequence ID" value="NZ_BAABJX010000017.1"/>
</dbReference>
<evidence type="ECO:0000256" key="3">
    <source>
        <dbReference type="ARBA" id="ARBA00022801"/>
    </source>
</evidence>
<keyword evidence="6" id="KW-1185">Reference proteome</keyword>
<keyword evidence="4" id="KW-0720">Serine protease</keyword>
<keyword evidence="2" id="KW-0645">Protease</keyword>
<organism evidence="5 6">
    <name type="scientific">Algivirga pacifica</name>
    <dbReference type="NCBI Taxonomy" id="1162670"/>
    <lineage>
        <taxon>Bacteria</taxon>
        <taxon>Pseudomonadati</taxon>
        <taxon>Bacteroidota</taxon>
        <taxon>Cytophagia</taxon>
        <taxon>Cytophagales</taxon>
        <taxon>Flammeovirgaceae</taxon>
        <taxon>Algivirga</taxon>
    </lineage>
</organism>
<dbReference type="PANTHER" id="PTHR20842">
    <property type="entry name" value="PROTEASE S51 ALPHA-ASPARTYL DIPEPTIDASE"/>
    <property type="match status" value="1"/>
</dbReference>
<evidence type="ECO:0000256" key="4">
    <source>
        <dbReference type="ARBA" id="ARBA00022825"/>
    </source>
</evidence>
<evidence type="ECO:0000256" key="2">
    <source>
        <dbReference type="ARBA" id="ARBA00022670"/>
    </source>
</evidence>
<evidence type="ECO:0000313" key="6">
    <source>
        <dbReference type="Proteomes" id="UP001500298"/>
    </source>
</evidence>
<dbReference type="PANTHER" id="PTHR20842:SF0">
    <property type="entry name" value="ALPHA-ASPARTYL DIPEPTIDASE"/>
    <property type="match status" value="1"/>
</dbReference>
<dbReference type="InterPro" id="IPR005320">
    <property type="entry name" value="Peptidase_S51"/>
</dbReference>
<protein>
    <submittedName>
        <fullName evidence="5">Dipeptidase PepE</fullName>
    </submittedName>
</protein>
<comment type="caution">
    <text evidence="5">The sequence shown here is derived from an EMBL/GenBank/DDBJ whole genome shotgun (WGS) entry which is preliminary data.</text>
</comment>
<dbReference type="CDD" id="cd03146">
    <property type="entry name" value="GAT1_Peptidase_E"/>
    <property type="match status" value="1"/>
</dbReference>
<name>A0ABP9D374_9BACT</name>
<dbReference type="Proteomes" id="UP001500298">
    <property type="component" value="Unassembled WGS sequence"/>
</dbReference>
<dbReference type="EMBL" id="BAABJX010000017">
    <property type="protein sequence ID" value="GAA4826092.1"/>
    <property type="molecule type" value="Genomic_DNA"/>
</dbReference>
<gene>
    <name evidence="5" type="primary">pepE</name>
    <name evidence="5" type="ORF">GCM10023331_08360</name>
</gene>
<keyword evidence="3" id="KW-0378">Hydrolase</keyword>
<dbReference type="Pfam" id="PF03575">
    <property type="entry name" value="Peptidase_S51"/>
    <property type="match status" value="1"/>
</dbReference>